<dbReference type="SUPFAM" id="SSF53850">
    <property type="entry name" value="Periplasmic binding protein-like II"/>
    <property type="match status" value="1"/>
</dbReference>
<keyword evidence="2" id="KW-0732">Signal</keyword>
<dbReference type="Pfam" id="PF03401">
    <property type="entry name" value="TctC"/>
    <property type="match status" value="1"/>
</dbReference>
<dbReference type="InterPro" id="IPR005064">
    <property type="entry name" value="BUG"/>
</dbReference>
<reference evidence="3 4" key="1">
    <citation type="submission" date="2018-01" db="EMBL/GenBank/DDBJ databases">
        <authorList>
            <person name="Clerissi C."/>
        </authorList>
    </citation>
    <scope>NUCLEOTIDE SEQUENCE [LARGE SCALE GENOMIC DNA]</scope>
    <source>
        <strain evidence="3">Cupriavidus taiwanensis SWF 66322</strain>
        <plasmid evidence="4">cbm2636_mp</plasmid>
    </source>
</reference>
<accession>A0A9Q7UY75</accession>
<dbReference type="Gene3D" id="3.40.190.10">
    <property type="entry name" value="Periplasmic binding protein-like II"/>
    <property type="match status" value="1"/>
</dbReference>
<name>A0A9Q7UY75_9BURK</name>
<dbReference type="Proteomes" id="UP000254259">
    <property type="component" value="Plasmid CBM2636_mp"/>
</dbReference>
<dbReference type="PANTHER" id="PTHR42928:SF5">
    <property type="entry name" value="BLR1237 PROTEIN"/>
    <property type="match status" value="1"/>
</dbReference>
<protein>
    <submittedName>
        <fullName evidence="3">ABC transporter substrate-binding protein</fullName>
    </submittedName>
</protein>
<geneLocation type="plasmid" evidence="4">
    <name>cbm2636_mp</name>
</geneLocation>
<feature type="chain" id="PRO_5040267510" evidence="2">
    <location>
        <begin position="27"/>
        <end position="330"/>
    </location>
</feature>
<dbReference type="InterPro" id="IPR006311">
    <property type="entry name" value="TAT_signal"/>
</dbReference>
<dbReference type="EMBL" id="LT984814">
    <property type="protein sequence ID" value="SPD66821.1"/>
    <property type="molecule type" value="Genomic_DNA"/>
</dbReference>
<comment type="similarity">
    <text evidence="1">Belongs to the UPF0065 (bug) family.</text>
</comment>
<dbReference type="PROSITE" id="PS51318">
    <property type="entry name" value="TAT"/>
    <property type="match status" value="1"/>
</dbReference>
<keyword evidence="3" id="KW-0614">Plasmid</keyword>
<evidence type="ECO:0000313" key="3">
    <source>
        <dbReference type="EMBL" id="SPD66821.1"/>
    </source>
</evidence>
<proteinExistence type="inferred from homology"/>
<dbReference type="Gene3D" id="3.40.190.150">
    <property type="entry name" value="Bordetella uptake gene, domain 1"/>
    <property type="match status" value="1"/>
</dbReference>
<organism evidence="3 4">
    <name type="scientific">Cupriavidus taiwanensis</name>
    <dbReference type="NCBI Taxonomy" id="164546"/>
    <lineage>
        <taxon>Bacteria</taxon>
        <taxon>Pseudomonadati</taxon>
        <taxon>Pseudomonadota</taxon>
        <taxon>Betaproteobacteria</taxon>
        <taxon>Burkholderiales</taxon>
        <taxon>Burkholderiaceae</taxon>
        <taxon>Cupriavidus</taxon>
    </lineage>
</organism>
<dbReference type="CDD" id="cd07012">
    <property type="entry name" value="PBP2_Bug_TTT"/>
    <property type="match status" value="1"/>
</dbReference>
<feature type="signal peptide" evidence="2">
    <location>
        <begin position="1"/>
        <end position="26"/>
    </location>
</feature>
<evidence type="ECO:0000256" key="2">
    <source>
        <dbReference type="SAM" id="SignalP"/>
    </source>
</evidence>
<gene>
    <name evidence="3" type="ORF">CBM2636_MP10457</name>
</gene>
<dbReference type="PIRSF" id="PIRSF017082">
    <property type="entry name" value="YflP"/>
    <property type="match status" value="1"/>
</dbReference>
<dbReference type="InterPro" id="IPR042100">
    <property type="entry name" value="Bug_dom1"/>
</dbReference>
<evidence type="ECO:0000313" key="4">
    <source>
        <dbReference type="Proteomes" id="UP000254259"/>
    </source>
</evidence>
<sequence>MMNRRRWLQDTLPAAIAACLAPNVFAQAPTPSPWPSRPLRMIVPGGAGSGTDLVARVFADPLSRALRQPVVVENRPGANGIVGNNLAAKAAPDGYTVLFSNASAIAINAALRDDMPYDTNQDLAPVIQVSAGGVLLVATAETPVRDLASFVDYVRAHPNLAYGTWGVGSTGHLAMEAIARQRELRMRHIPYKTMGQLLTDLQGGVVSIAFVDARSPLSLIQARKLVPVAMTGTRRSPMLPEVRTLKEQGFDLDLDGWYGVFVPAHTPAGIVLRLNEEIARVMVAPALQASFAQQGLLWVEKNSPEQFARVIQRDIRAWKSLAASAKIKVD</sequence>
<dbReference type="PANTHER" id="PTHR42928">
    <property type="entry name" value="TRICARBOXYLATE-BINDING PROTEIN"/>
    <property type="match status" value="1"/>
</dbReference>
<dbReference type="AlphaFoldDB" id="A0A9Q7UY75"/>
<evidence type="ECO:0000256" key="1">
    <source>
        <dbReference type="ARBA" id="ARBA00006987"/>
    </source>
</evidence>